<dbReference type="InterPro" id="IPR013783">
    <property type="entry name" value="Ig-like_fold"/>
</dbReference>
<evidence type="ECO:0000259" key="5">
    <source>
        <dbReference type="PROSITE" id="PS50853"/>
    </source>
</evidence>
<dbReference type="Gene3D" id="3.10.250.10">
    <property type="entry name" value="SRCR-like domain"/>
    <property type="match status" value="1"/>
</dbReference>
<evidence type="ECO:0000313" key="6">
    <source>
        <dbReference type="EnsemblMetazoa" id="Aqu2.1.34396_001"/>
    </source>
</evidence>
<dbReference type="AlphaFoldDB" id="A0A1X7V356"/>
<keyword evidence="3" id="KW-1133">Transmembrane helix</keyword>
<keyword evidence="3" id="KW-0812">Transmembrane</keyword>
<accession>A0A1X7V356</accession>
<dbReference type="SMART" id="SM00202">
    <property type="entry name" value="SR"/>
    <property type="match status" value="1"/>
</dbReference>
<feature type="transmembrane region" description="Helical" evidence="3">
    <location>
        <begin position="237"/>
        <end position="259"/>
    </location>
</feature>
<organism evidence="6">
    <name type="scientific">Amphimedon queenslandica</name>
    <name type="common">Sponge</name>
    <dbReference type="NCBI Taxonomy" id="400682"/>
    <lineage>
        <taxon>Eukaryota</taxon>
        <taxon>Metazoa</taxon>
        <taxon>Porifera</taxon>
        <taxon>Demospongiae</taxon>
        <taxon>Heteroscleromorpha</taxon>
        <taxon>Haplosclerida</taxon>
        <taxon>Niphatidae</taxon>
        <taxon>Amphimedon</taxon>
    </lineage>
</organism>
<dbReference type="CDD" id="cd00063">
    <property type="entry name" value="FN3"/>
    <property type="match status" value="1"/>
</dbReference>
<evidence type="ECO:0008006" key="7">
    <source>
        <dbReference type="Google" id="ProtNLM"/>
    </source>
</evidence>
<dbReference type="InterPro" id="IPR001190">
    <property type="entry name" value="SRCR"/>
</dbReference>
<dbReference type="SUPFAM" id="SSF56487">
    <property type="entry name" value="SRCR-like"/>
    <property type="match status" value="1"/>
</dbReference>
<dbReference type="PROSITE" id="PS50287">
    <property type="entry name" value="SRCR_2"/>
    <property type="match status" value="1"/>
</dbReference>
<feature type="disulfide bond" evidence="2">
    <location>
        <begin position="91"/>
        <end position="101"/>
    </location>
</feature>
<keyword evidence="1 2" id="KW-1015">Disulfide bond</keyword>
<feature type="domain" description="SRCR" evidence="4">
    <location>
        <begin position="18"/>
        <end position="120"/>
    </location>
</feature>
<dbReference type="InterPro" id="IPR036116">
    <property type="entry name" value="FN3_sf"/>
</dbReference>
<dbReference type="SMART" id="SM00060">
    <property type="entry name" value="FN3"/>
    <property type="match status" value="1"/>
</dbReference>
<dbReference type="GO" id="GO:0016020">
    <property type="term" value="C:membrane"/>
    <property type="evidence" value="ECO:0007669"/>
    <property type="project" value="InterPro"/>
</dbReference>
<sequence>MRGDVHYYARAACSETNVTCTAGSVQVEESGLLKICTEGEWHTLCANNVTWTDNNAKSVCRELGHNPNGASPVLINANSSMEDRANISFHCREGEGMLSACTGTITDCTNINTIAGVKCGVTPVPVSDLMVTEITQSSVDLSWESVSNYDDSDHHYTINCTDNVTTLIKNVNGDRNENVIPNLSSGQSYTCCVYNVTNNDGVSRGTCLNFVTLSSESTENTSASGDSDFIFTSVVPWIGGVVIGAVVAVIIMSVIFVILRLVQQRKQGNLNDSAYNDYDNPDGSANEINRMERPHLESNASEGKTVINTLYDASLSLSASYVPTHDHTYSSLNELPPSD</sequence>
<protein>
    <recommendedName>
        <fullName evidence="7">SRCR domain-containing protein</fullName>
    </recommendedName>
</protein>
<dbReference type="PROSITE" id="PS50853">
    <property type="entry name" value="FN3"/>
    <property type="match status" value="1"/>
</dbReference>
<evidence type="ECO:0000256" key="1">
    <source>
        <dbReference type="ARBA" id="ARBA00023157"/>
    </source>
</evidence>
<evidence type="ECO:0000256" key="3">
    <source>
        <dbReference type="SAM" id="Phobius"/>
    </source>
</evidence>
<dbReference type="EnsemblMetazoa" id="Aqu2.1.34396_001">
    <property type="protein sequence ID" value="Aqu2.1.34396_001"/>
    <property type="gene ID" value="Aqu2.1.34396"/>
</dbReference>
<proteinExistence type="predicted"/>
<name>A0A1X7V356_AMPQE</name>
<keyword evidence="3" id="KW-0472">Membrane</keyword>
<dbReference type="Pfam" id="PF00530">
    <property type="entry name" value="SRCR"/>
    <property type="match status" value="1"/>
</dbReference>
<dbReference type="SUPFAM" id="SSF49265">
    <property type="entry name" value="Fibronectin type III"/>
    <property type="match status" value="1"/>
</dbReference>
<evidence type="ECO:0000256" key="2">
    <source>
        <dbReference type="PROSITE-ProRule" id="PRU00196"/>
    </source>
</evidence>
<comment type="caution">
    <text evidence="2">Lacks conserved residue(s) required for the propagation of feature annotation.</text>
</comment>
<dbReference type="InParanoid" id="A0A1X7V356"/>
<dbReference type="Gene3D" id="2.60.40.10">
    <property type="entry name" value="Immunoglobulins"/>
    <property type="match status" value="1"/>
</dbReference>
<feature type="domain" description="Fibronectin type-III" evidence="5">
    <location>
        <begin position="125"/>
        <end position="215"/>
    </location>
</feature>
<evidence type="ECO:0000259" key="4">
    <source>
        <dbReference type="PROSITE" id="PS50287"/>
    </source>
</evidence>
<dbReference type="InterPro" id="IPR003961">
    <property type="entry name" value="FN3_dom"/>
</dbReference>
<dbReference type="InterPro" id="IPR036772">
    <property type="entry name" value="SRCR-like_dom_sf"/>
</dbReference>
<reference evidence="6" key="1">
    <citation type="submission" date="2017-05" db="UniProtKB">
        <authorList>
            <consortium name="EnsemblMetazoa"/>
        </authorList>
    </citation>
    <scope>IDENTIFICATION</scope>
</reference>
<dbReference type="Pfam" id="PF00041">
    <property type="entry name" value="fn3"/>
    <property type="match status" value="1"/>
</dbReference>